<name>A0A167X3C6_9EURO</name>
<dbReference type="VEuPathDB" id="FungiDB:AAP_04337"/>
<keyword evidence="1" id="KW-0732">Signal</keyword>
<sequence length="171" mass="19271">MQLIKTVFNATMLAMSVAGFACAYPSQNDPKEATAVTPRSSDRWESNACTLSLDYKNDTNTYASLVIRAPSFDIFDFRLLQQDYEDITNKYLLKGPLHVNKGKVFEDFWFTYDNQKVHVPSNSPSEVTLGGTLCTSYLENVIQCDLSFNCTGTDALASKDDDPHVFQRRKL</sequence>
<protein>
    <submittedName>
        <fullName evidence="2">Uncharacterized protein</fullName>
    </submittedName>
</protein>
<dbReference type="Proteomes" id="UP000242877">
    <property type="component" value="Unassembled WGS sequence"/>
</dbReference>
<accession>A0A167X3C6</accession>
<evidence type="ECO:0000313" key="2">
    <source>
        <dbReference type="EMBL" id="KZZ89582.1"/>
    </source>
</evidence>
<gene>
    <name evidence="2" type="ORF">AAP_04337</name>
</gene>
<comment type="caution">
    <text evidence="2">The sequence shown here is derived from an EMBL/GenBank/DDBJ whole genome shotgun (WGS) entry which is preliminary data.</text>
</comment>
<evidence type="ECO:0000313" key="3">
    <source>
        <dbReference type="Proteomes" id="UP000242877"/>
    </source>
</evidence>
<feature type="signal peptide" evidence="1">
    <location>
        <begin position="1"/>
        <end position="23"/>
    </location>
</feature>
<dbReference type="OrthoDB" id="10533063at2759"/>
<evidence type="ECO:0000256" key="1">
    <source>
        <dbReference type="SAM" id="SignalP"/>
    </source>
</evidence>
<dbReference type="AlphaFoldDB" id="A0A167X3C6"/>
<organism evidence="2 3">
    <name type="scientific">Ascosphaera apis ARSEF 7405</name>
    <dbReference type="NCBI Taxonomy" id="392613"/>
    <lineage>
        <taxon>Eukaryota</taxon>
        <taxon>Fungi</taxon>
        <taxon>Dikarya</taxon>
        <taxon>Ascomycota</taxon>
        <taxon>Pezizomycotina</taxon>
        <taxon>Eurotiomycetes</taxon>
        <taxon>Eurotiomycetidae</taxon>
        <taxon>Onygenales</taxon>
        <taxon>Ascosphaeraceae</taxon>
        <taxon>Ascosphaera</taxon>
    </lineage>
</organism>
<dbReference type="PROSITE" id="PS51257">
    <property type="entry name" value="PROKAR_LIPOPROTEIN"/>
    <property type="match status" value="1"/>
</dbReference>
<proteinExistence type="predicted"/>
<dbReference type="EMBL" id="AZGZ01000020">
    <property type="protein sequence ID" value="KZZ89582.1"/>
    <property type="molecule type" value="Genomic_DNA"/>
</dbReference>
<keyword evidence="3" id="KW-1185">Reference proteome</keyword>
<reference evidence="2 3" key="1">
    <citation type="journal article" date="2016" name="Genome Biol. Evol.">
        <title>Divergent and convergent evolution of fungal pathogenicity.</title>
        <authorList>
            <person name="Shang Y."/>
            <person name="Xiao G."/>
            <person name="Zheng P."/>
            <person name="Cen K."/>
            <person name="Zhan S."/>
            <person name="Wang C."/>
        </authorList>
    </citation>
    <scope>NUCLEOTIDE SEQUENCE [LARGE SCALE GENOMIC DNA]</scope>
    <source>
        <strain evidence="2 3">ARSEF 7405</strain>
    </source>
</reference>
<feature type="chain" id="PRO_5007894208" evidence="1">
    <location>
        <begin position="24"/>
        <end position="171"/>
    </location>
</feature>